<accession>A0A3D9LHK9</accession>
<dbReference type="EMBL" id="QREG01000001">
    <property type="protein sequence ID" value="REE05994.1"/>
    <property type="molecule type" value="Genomic_DNA"/>
</dbReference>
<evidence type="ECO:0000256" key="1">
    <source>
        <dbReference type="SAM" id="MobiDB-lite"/>
    </source>
</evidence>
<feature type="region of interest" description="Disordered" evidence="1">
    <location>
        <begin position="60"/>
        <end position="84"/>
    </location>
</feature>
<protein>
    <submittedName>
        <fullName evidence="2">Uncharacterized protein</fullName>
    </submittedName>
</protein>
<gene>
    <name evidence="2" type="ORF">C7460_101513</name>
</gene>
<reference evidence="2 3" key="1">
    <citation type="submission" date="2018-07" db="EMBL/GenBank/DDBJ databases">
        <title>Genomic Encyclopedia of Type Strains, Phase IV (KMG-IV): sequencing the most valuable type-strain genomes for metagenomic binning, comparative biology and taxonomic classification.</title>
        <authorList>
            <person name="Goeker M."/>
        </authorList>
    </citation>
    <scope>NUCLEOTIDE SEQUENCE [LARGE SCALE GENOMIC DNA]</scope>
    <source>
        <strain evidence="2 3">DSM 4134</strain>
    </source>
</reference>
<proteinExistence type="predicted"/>
<keyword evidence="3" id="KW-1185">Reference proteome</keyword>
<feature type="compositionally biased region" description="Basic residues" evidence="1">
    <location>
        <begin position="70"/>
        <end position="84"/>
    </location>
</feature>
<name>A0A3D9LHK9_MARFU</name>
<comment type="caution">
    <text evidence="2">The sequence shown here is derived from an EMBL/GenBank/DDBJ whole genome shotgun (WGS) entry which is preliminary data.</text>
</comment>
<dbReference type="OrthoDB" id="853871at2"/>
<organism evidence="2 3">
    <name type="scientific">Marinoscillum furvescens DSM 4134</name>
    <dbReference type="NCBI Taxonomy" id="1122208"/>
    <lineage>
        <taxon>Bacteria</taxon>
        <taxon>Pseudomonadati</taxon>
        <taxon>Bacteroidota</taxon>
        <taxon>Cytophagia</taxon>
        <taxon>Cytophagales</taxon>
        <taxon>Reichenbachiellaceae</taxon>
        <taxon>Marinoscillum</taxon>
    </lineage>
</organism>
<dbReference type="Proteomes" id="UP000256779">
    <property type="component" value="Unassembled WGS sequence"/>
</dbReference>
<sequence>MDLRTYLIGKKIDAERFAAQEPGRFCEFEEHFSQMHPNSFTAQKLFLINKLRHLYKLEQAPETTATSKPKAAKPRVVRKPKASK</sequence>
<dbReference type="AlphaFoldDB" id="A0A3D9LHK9"/>
<evidence type="ECO:0000313" key="3">
    <source>
        <dbReference type="Proteomes" id="UP000256779"/>
    </source>
</evidence>
<evidence type="ECO:0000313" key="2">
    <source>
        <dbReference type="EMBL" id="REE05994.1"/>
    </source>
</evidence>